<gene>
    <name evidence="1" type="ORF">HY730_05300</name>
</gene>
<reference evidence="1" key="1">
    <citation type="submission" date="2020-07" db="EMBL/GenBank/DDBJ databases">
        <title>Huge and variable diversity of episymbiotic CPR bacteria and DPANN archaea in groundwater ecosystems.</title>
        <authorList>
            <person name="He C.Y."/>
            <person name="Keren R."/>
            <person name="Whittaker M."/>
            <person name="Farag I.F."/>
            <person name="Doudna J."/>
            <person name="Cate J.H.D."/>
            <person name="Banfield J.F."/>
        </authorList>
    </citation>
    <scope>NUCLEOTIDE SEQUENCE</scope>
    <source>
        <strain evidence="1">NC_groundwater_1482_Ag_S-0.65um_47_24</strain>
    </source>
</reference>
<evidence type="ECO:0000313" key="2">
    <source>
        <dbReference type="Proteomes" id="UP000772181"/>
    </source>
</evidence>
<sequence>MTDSVNSVAGNLIDQVHNSAEVTTGVASGDLSKKITAESKGEILQLIETINTNEIEYQRVYQNMPIHYLSLLGGSLLTIIRNIFF</sequence>
<dbReference type="AlphaFoldDB" id="A0A933GMC8"/>
<name>A0A933GMC8_UNCTE</name>
<dbReference type="CDD" id="cd06225">
    <property type="entry name" value="HAMP"/>
    <property type="match status" value="1"/>
</dbReference>
<dbReference type="Proteomes" id="UP000772181">
    <property type="component" value="Unassembled WGS sequence"/>
</dbReference>
<dbReference type="Gene3D" id="1.20.120.1530">
    <property type="match status" value="1"/>
</dbReference>
<organism evidence="1 2">
    <name type="scientific">Tectimicrobiota bacterium</name>
    <dbReference type="NCBI Taxonomy" id="2528274"/>
    <lineage>
        <taxon>Bacteria</taxon>
        <taxon>Pseudomonadati</taxon>
        <taxon>Nitrospinota/Tectimicrobiota group</taxon>
        <taxon>Candidatus Tectimicrobiota</taxon>
    </lineage>
</organism>
<evidence type="ECO:0000313" key="1">
    <source>
        <dbReference type="EMBL" id="MBI4595780.1"/>
    </source>
</evidence>
<dbReference type="EMBL" id="JACQWF010000241">
    <property type="protein sequence ID" value="MBI4595780.1"/>
    <property type="molecule type" value="Genomic_DNA"/>
</dbReference>
<accession>A0A933GMC8</accession>
<protein>
    <submittedName>
        <fullName evidence="1">Uncharacterized protein</fullName>
    </submittedName>
</protein>
<proteinExistence type="predicted"/>
<comment type="caution">
    <text evidence="1">The sequence shown here is derived from an EMBL/GenBank/DDBJ whole genome shotgun (WGS) entry which is preliminary data.</text>
</comment>